<name>M2B867_9BACT</name>
<sequence>MKLKVLNSDPPDWMPVLVGLKISQPSVEVADSVGFTKACVEVDETPE</sequence>
<reference evidence="1" key="1">
    <citation type="submission" date="2012-11" db="EMBL/GenBank/DDBJ databases">
        <title>Permanent draft genomes of Rhodopirellula europaea strain SH398 and 6C.</title>
        <authorList>
            <person name="Richter M."/>
            <person name="Richter-Heitmann T."/>
            <person name="Frank C."/>
            <person name="Harder J."/>
            <person name="Glockner F.O."/>
        </authorList>
    </citation>
    <scope>NUCLEOTIDE SEQUENCE</scope>
    <source>
        <strain evidence="1">6C</strain>
    </source>
</reference>
<accession>M2B867</accession>
<protein>
    <submittedName>
        <fullName evidence="1">Uncharacterized protein</fullName>
    </submittedName>
</protein>
<gene>
    <name evidence="1" type="ORF">RE6C_00885</name>
</gene>
<dbReference type="PATRIC" id="fig|1263867.3.peg.941"/>
<dbReference type="EMBL" id="ANMO01000047">
    <property type="protein sequence ID" value="EMB18374.1"/>
    <property type="molecule type" value="Genomic_DNA"/>
</dbReference>
<keyword evidence="2" id="KW-1185">Reference proteome</keyword>
<dbReference type="AlphaFoldDB" id="M2B867"/>
<dbReference type="Proteomes" id="UP000011529">
    <property type="component" value="Unassembled WGS sequence"/>
</dbReference>
<proteinExistence type="predicted"/>
<reference evidence="1" key="2">
    <citation type="journal article" date="2013" name="Mar. Genomics">
        <title>Expression of sulfatases in Rhodopirellula baltica and the diversity of sulfatases in the genus Rhodopirellula.</title>
        <authorList>
            <person name="Wegner C.E."/>
            <person name="Richter-Heitmann T."/>
            <person name="Klindworth A."/>
            <person name="Klockow C."/>
            <person name="Richter M."/>
            <person name="Achstetter T."/>
            <person name="Glockner F.O."/>
            <person name="Harder J."/>
        </authorList>
    </citation>
    <scope>NUCLEOTIDE SEQUENCE [LARGE SCALE GENOMIC DNA]</scope>
    <source>
        <strain evidence="1">6C</strain>
    </source>
</reference>
<evidence type="ECO:0000313" key="1">
    <source>
        <dbReference type="EMBL" id="EMB18374.1"/>
    </source>
</evidence>
<organism evidence="1 2">
    <name type="scientific">Rhodopirellula europaea 6C</name>
    <dbReference type="NCBI Taxonomy" id="1263867"/>
    <lineage>
        <taxon>Bacteria</taxon>
        <taxon>Pseudomonadati</taxon>
        <taxon>Planctomycetota</taxon>
        <taxon>Planctomycetia</taxon>
        <taxon>Pirellulales</taxon>
        <taxon>Pirellulaceae</taxon>
        <taxon>Rhodopirellula</taxon>
    </lineage>
</organism>
<comment type="caution">
    <text evidence="1">The sequence shown here is derived from an EMBL/GenBank/DDBJ whole genome shotgun (WGS) entry which is preliminary data.</text>
</comment>
<evidence type="ECO:0000313" key="2">
    <source>
        <dbReference type="Proteomes" id="UP000011529"/>
    </source>
</evidence>